<protein>
    <recommendedName>
        <fullName evidence="3">Glutathione S-transferase</fullName>
    </recommendedName>
</protein>
<evidence type="ECO:0000313" key="2">
    <source>
        <dbReference type="Proteomes" id="UP000736672"/>
    </source>
</evidence>
<reference evidence="1" key="1">
    <citation type="journal article" date="2021" name="Nat. Commun.">
        <title>Genetic determinants of endophytism in the Arabidopsis root mycobiome.</title>
        <authorList>
            <person name="Mesny F."/>
            <person name="Miyauchi S."/>
            <person name="Thiergart T."/>
            <person name="Pickel B."/>
            <person name="Atanasova L."/>
            <person name="Karlsson M."/>
            <person name="Huettel B."/>
            <person name="Barry K.W."/>
            <person name="Haridas S."/>
            <person name="Chen C."/>
            <person name="Bauer D."/>
            <person name="Andreopoulos W."/>
            <person name="Pangilinan J."/>
            <person name="LaButti K."/>
            <person name="Riley R."/>
            <person name="Lipzen A."/>
            <person name="Clum A."/>
            <person name="Drula E."/>
            <person name="Henrissat B."/>
            <person name="Kohler A."/>
            <person name="Grigoriev I.V."/>
            <person name="Martin F.M."/>
            <person name="Hacquard S."/>
        </authorList>
    </citation>
    <scope>NUCLEOTIDE SEQUENCE</scope>
    <source>
        <strain evidence="1">FSSC 5 MPI-SDFR-AT-0091</strain>
    </source>
</reference>
<dbReference type="InterPro" id="IPR036282">
    <property type="entry name" value="Glutathione-S-Trfase_C_sf"/>
</dbReference>
<dbReference type="PANTHER" id="PTHR44051:SF8">
    <property type="entry name" value="GLUTATHIONE S-TRANSFERASE GSTA"/>
    <property type="match status" value="1"/>
</dbReference>
<dbReference type="OrthoDB" id="422574at2759"/>
<accession>A0A9P9GAD3</accession>
<keyword evidence="2" id="KW-1185">Reference proteome</keyword>
<proteinExistence type="predicted"/>
<sequence length="65" mass="7394">EKIPYSINRYVMETKRLYNVLDNHLRSSKSGYIVSLADFGLIGWVDFAGSAGVDIDRFPALKAWE</sequence>
<organism evidence="1 2">
    <name type="scientific">Fusarium solani</name>
    <name type="common">Filamentous fungus</name>
    <dbReference type="NCBI Taxonomy" id="169388"/>
    <lineage>
        <taxon>Eukaryota</taxon>
        <taxon>Fungi</taxon>
        <taxon>Dikarya</taxon>
        <taxon>Ascomycota</taxon>
        <taxon>Pezizomycotina</taxon>
        <taxon>Sordariomycetes</taxon>
        <taxon>Hypocreomycetidae</taxon>
        <taxon>Hypocreales</taxon>
        <taxon>Nectriaceae</taxon>
        <taxon>Fusarium</taxon>
        <taxon>Fusarium solani species complex</taxon>
    </lineage>
</organism>
<name>A0A9P9GAD3_FUSSL</name>
<evidence type="ECO:0008006" key="3">
    <source>
        <dbReference type="Google" id="ProtNLM"/>
    </source>
</evidence>
<dbReference type="PANTHER" id="PTHR44051">
    <property type="entry name" value="GLUTATHIONE S-TRANSFERASE-RELATED"/>
    <property type="match status" value="1"/>
</dbReference>
<dbReference type="EMBL" id="JAGTJS010000026">
    <property type="protein sequence ID" value="KAH7234249.1"/>
    <property type="molecule type" value="Genomic_DNA"/>
</dbReference>
<gene>
    <name evidence="1" type="ORF">B0J15DRAFT_408328</name>
</gene>
<dbReference type="AlphaFoldDB" id="A0A9P9GAD3"/>
<dbReference type="Gene3D" id="1.20.1050.10">
    <property type="match status" value="1"/>
</dbReference>
<feature type="non-terminal residue" evidence="1">
    <location>
        <position position="1"/>
    </location>
</feature>
<dbReference type="SUPFAM" id="SSF47616">
    <property type="entry name" value="GST C-terminal domain-like"/>
    <property type="match status" value="1"/>
</dbReference>
<evidence type="ECO:0000313" key="1">
    <source>
        <dbReference type="EMBL" id="KAH7234249.1"/>
    </source>
</evidence>
<comment type="caution">
    <text evidence="1">The sequence shown here is derived from an EMBL/GenBank/DDBJ whole genome shotgun (WGS) entry which is preliminary data.</text>
</comment>
<dbReference type="Proteomes" id="UP000736672">
    <property type="component" value="Unassembled WGS sequence"/>
</dbReference>